<dbReference type="InterPro" id="IPR022496">
    <property type="entry name" value="T6A_TsaB"/>
</dbReference>
<evidence type="ECO:0000256" key="1">
    <source>
        <dbReference type="ARBA" id="ARBA00005395"/>
    </source>
</evidence>
<dbReference type="InterPro" id="IPR006464">
    <property type="entry name" value="AcTrfase_RimI/Ard1"/>
</dbReference>
<evidence type="ECO:0000256" key="4">
    <source>
        <dbReference type="ARBA" id="ARBA00023315"/>
    </source>
</evidence>
<gene>
    <name evidence="6" type="ORF">DK847_09185</name>
</gene>
<keyword evidence="3" id="KW-0808">Transferase</keyword>
<dbReference type="InterPro" id="IPR050680">
    <property type="entry name" value="YpeA/RimI_acetyltransf"/>
</dbReference>
<dbReference type="PANTHER" id="PTHR43420">
    <property type="entry name" value="ACETYLTRANSFERASE"/>
    <property type="match status" value="1"/>
</dbReference>
<dbReference type="Gene3D" id="3.30.420.40">
    <property type="match status" value="2"/>
</dbReference>
<dbReference type="Proteomes" id="UP000248795">
    <property type="component" value="Unassembled WGS sequence"/>
</dbReference>
<evidence type="ECO:0000259" key="5">
    <source>
        <dbReference type="PROSITE" id="PS51186"/>
    </source>
</evidence>
<keyword evidence="4" id="KW-0012">Acyltransferase</keyword>
<dbReference type="NCBIfam" id="TIGR01575">
    <property type="entry name" value="rimI"/>
    <property type="match status" value="1"/>
</dbReference>
<proteinExistence type="inferred from homology"/>
<dbReference type="NCBIfam" id="TIGR03725">
    <property type="entry name" value="T6A_YeaZ"/>
    <property type="match status" value="1"/>
</dbReference>
<dbReference type="SUPFAM" id="SSF53067">
    <property type="entry name" value="Actin-like ATPase domain"/>
    <property type="match status" value="1"/>
</dbReference>
<evidence type="ECO:0000256" key="2">
    <source>
        <dbReference type="ARBA" id="ARBA00022490"/>
    </source>
</evidence>
<dbReference type="RefSeq" id="WP_111197956.1">
    <property type="nucleotide sequence ID" value="NZ_QKVK01000003.1"/>
</dbReference>
<dbReference type="Pfam" id="PF00814">
    <property type="entry name" value="TsaD"/>
    <property type="match status" value="1"/>
</dbReference>
<keyword evidence="2" id="KW-0963">Cytoplasm</keyword>
<dbReference type="GO" id="GO:0002949">
    <property type="term" value="P:tRNA threonylcarbamoyladenosine modification"/>
    <property type="evidence" value="ECO:0007669"/>
    <property type="project" value="InterPro"/>
</dbReference>
<dbReference type="InterPro" id="IPR000905">
    <property type="entry name" value="Gcp-like_dom"/>
</dbReference>
<comment type="caution">
    <text evidence="6">The sequence shown here is derived from an EMBL/GenBank/DDBJ whole genome shotgun (WGS) entry which is preliminary data.</text>
</comment>
<comment type="similarity">
    <text evidence="1">Belongs to the acetyltransferase family. RimI subfamily.</text>
</comment>
<dbReference type="PROSITE" id="PS51186">
    <property type="entry name" value="GNAT"/>
    <property type="match status" value="1"/>
</dbReference>
<dbReference type="CDD" id="cd04301">
    <property type="entry name" value="NAT_SF"/>
    <property type="match status" value="1"/>
</dbReference>
<evidence type="ECO:0000313" key="7">
    <source>
        <dbReference type="Proteomes" id="UP000248795"/>
    </source>
</evidence>
<evidence type="ECO:0000313" key="6">
    <source>
        <dbReference type="EMBL" id="PZF77479.1"/>
    </source>
</evidence>
<dbReference type="InterPro" id="IPR016181">
    <property type="entry name" value="Acyl_CoA_acyltransferase"/>
</dbReference>
<dbReference type="AlphaFoldDB" id="A0A2W2BML7"/>
<dbReference type="Pfam" id="PF00583">
    <property type="entry name" value="Acetyltransf_1"/>
    <property type="match status" value="1"/>
</dbReference>
<keyword evidence="7" id="KW-1185">Reference proteome</keyword>
<reference evidence="7" key="1">
    <citation type="submission" date="2018-06" db="EMBL/GenBank/DDBJ databases">
        <title>Aestuariibacter litoralis strain KCTC 52945T.</title>
        <authorList>
            <person name="Li X."/>
            <person name="Salam N."/>
            <person name="Li J.-L."/>
            <person name="Chen Y.-M."/>
            <person name="Yang Z.-W."/>
            <person name="Zhang L.-Y."/>
            <person name="Han M.-X."/>
            <person name="Xiao M."/>
            <person name="Li W.-J."/>
        </authorList>
    </citation>
    <scope>NUCLEOTIDE SEQUENCE [LARGE SCALE GENOMIC DNA]</scope>
    <source>
        <strain evidence="7">KCTC 52945</strain>
    </source>
</reference>
<name>A0A2W2BML7_9HYPH</name>
<dbReference type="SUPFAM" id="SSF55729">
    <property type="entry name" value="Acyl-CoA N-acyltransferases (Nat)"/>
    <property type="match status" value="1"/>
</dbReference>
<protein>
    <recommendedName>
        <fullName evidence="5">N-acetyltransferase domain-containing protein</fullName>
    </recommendedName>
</protein>
<sequence>MKILSLDTAMAACSAAVIDTETPLPLAAAFVAMERGHAEALPPMVAEVMRASEISLSDVDRIVVTTGPGTFTGVRIGLSFARGLGLARGIPVIGIDSLSAIAANEAAKRPLLVVSDARNDEVYAAVFDADRRFICDPHVTTAATAATALPSEAMVLGTAAPAVLTASGRTDLLLSKACPLPIAAHFALLAVAATPRRAPTPLYLRSPDARPQPNSLRNIGALDVQTVDAAAAPLLSELHGEAFEDQWSAEAFAAMLAAPGTQAVIASRGGEPLSFIVTRQAADEAEIITIGSRPAVQRRGAARQLLDRRITELTQAGVRRLFLEVAASNSAAQALYAACGFVEAGRRKGYYKRPDGADDAIVMRRELHP</sequence>
<dbReference type="GO" id="GO:0008080">
    <property type="term" value="F:N-acetyltransferase activity"/>
    <property type="evidence" value="ECO:0007669"/>
    <property type="project" value="InterPro"/>
</dbReference>
<feature type="domain" description="N-acetyltransferase" evidence="5">
    <location>
        <begin position="222"/>
        <end position="368"/>
    </location>
</feature>
<dbReference type="PANTHER" id="PTHR43420:SF44">
    <property type="entry name" value="ACETYLTRANSFERASE YPEA"/>
    <property type="match status" value="1"/>
</dbReference>
<dbReference type="InterPro" id="IPR043129">
    <property type="entry name" value="ATPase_NBD"/>
</dbReference>
<dbReference type="EMBL" id="QKVK01000003">
    <property type="protein sequence ID" value="PZF77479.1"/>
    <property type="molecule type" value="Genomic_DNA"/>
</dbReference>
<organism evidence="6 7">
    <name type="scientific">Aestuariivirga litoralis</name>
    <dbReference type="NCBI Taxonomy" id="2650924"/>
    <lineage>
        <taxon>Bacteria</taxon>
        <taxon>Pseudomonadati</taxon>
        <taxon>Pseudomonadota</taxon>
        <taxon>Alphaproteobacteria</taxon>
        <taxon>Hyphomicrobiales</taxon>
        <taxon>Aestuariivirgaceae</taxon>
        <taxon>Aestuariivirga</taxon>
    </lineage>
</organism>
<accession>A0A2W2BML7</accession>
<dbReference type="InterPro" id="IPR000182">
    <property type="entry name" value="GNAT_dom"/>
</dbReference>
<dbReference type="CDD" id="cd24032">
    <property type="entry name" value="ASKHA_NBD_TsaB"/>
    <property type="match status" value="1"/>
</dbReference>
<evidence type="ECO:0000256" key="3">
    <source>
        <dbReference type="ARBA" id="ARBA00022679"/>
    </source>
</evidence>
<dbReference type="Gene3D" id="3.40.630.30">
    <property type="match status" value="1"/>
</dbReference>